<gene>
    <name evidence="2" type="ORF">IPV69_12165</name>
</gene>
<dbReference type="RefSeq" id="WP_206295385.1">
    <property type="nucleotide sequence ID" value="NZ_CP063458.1"/>
</dbReference>
<feature type="signal peptide" evidence="1">
    <location>
        <begin position="1"/>
        <end position="28"/>
    </location>
</feature>
<dbReference type="AlphaFoldDB" id="A0A7M2X2S9"/>
<evidence type="ECO:0000313" key="3">
    <source>
        <dbReference type="Proteomes" id="UP000593765"/>
    </source>
</evidence>
<dbReference type="KEGG" id="hbs:IPV69_12165"/>
<proteinExistence type="predicted"/>
<dbReference type="Proteomes" id="UP000593765">
    <property type="component" value="Chromosome"/>
</dbReference>
<protein>
    <submittedName>
        <fullName evidence="2">Uncharacterized protein</fullName>
    </submittedName>
</protein>
<organism evidence="2 3">
    <name type="scientific">Humisphaera borealis</name>
    <dbReference type="NCBI Taxonomy" id="2807512"/>
    <lineage>
        <taxon>Bacteria</taxon>
        <taxon>Pseudomonadati</taxon>
        <taxon>Planctomycetota</taxon>
        <taxon>Phycisphaerae</taxon>
        <taxon>Tepidisphaerales</taxon>
        <taxon>Tepidisphaeraceae</taxon>
        <taxon>Humisphaera</taxon>
    </lineage>
</organism>
<reference evidence="2 3" key="1">
    <citation type="submission" date="2020-10" db="EMBL/GenBank/DDBJ databases">
        <title>Wide distribution of Phycisphaera-like planctomycetes from WD2101 soil group in peatlands and genome analysis of the first cultivated representative.</title>
        <authorList>
            <person name="Dedysh S.N."/>
            <person name="Beletsky A.V."/>
            <person name="Ivanova A."/>
            <person name="Kulichevskaya I.S."/>
            <person name="Suzina N.E."/>
            <person name="Philippov D.A."/>
            <person name="Rakitin A.L."/>
            <person name="Mardanov A.V."/>
            <person name="Ravin N.V."/>
        </authorList>
    </citation>
    <scope>NUCLEOTIDE SEQUENCE [LARGE SCALE GENOMIC DNA]</scope>
    <source>
        <strain evidence="2 3">M1803</strain>
    </source>
</reference>
<keyword evidence="3" id="KW-1185">Reference proteome</keyword>
<name>A0A7M2X2S9_9BACT</name>
<accession>A0A7M2X2S9</accession>
<dbReference type="EMBL" id="CP063458">
    <property type="protein sequence ID" value="QOV92058.1"/>
    <property type="molecule type" value="Genomic_DNA"/>
</dbReference>
<keyword evidence="1" id="KW-0732">Signal</keyword>
<feature type="chain" id="PRO_5034281415" evidence="1">
    <location>
        <begin position="29"/>
        <end position="115"/>
    </location>
</feature>
<evidence type="ECO:0000256" key="1">
    <source>
        <dbReference type="SAM" id="SignalP"/>
    </source>
</evidence>
<sequence length="115" mass="12212">MQLLNRSIVQLFAVAGLAGISASLCGCAETASAVTAIEATKMTADILGSLPAWVQQASISFQLNNNVDWGKPEKIVITDTAYVLMYPTSPAQLKASNGIPRMIVINRSDAPNQTF</sequence>
<evidence type="ECO:0000313" key="2">
    <source>
        <dbReference type="EMBL" id="QOV92058.1"/>
    </source>
</evidence>
<dbReference type="PROSITE" id="PS51257">
    <property type="entry name" value="PROKAR_LIPOPROTEIN"/>
    <property type="match status" value="1"/>
</dbReference>